<reference evidence="1" key="1">
    <citation type="submission" date="2021-06" db="EMBL/GenBank/DDBJ databases">
        <authorList>
            <person name="Kallberg Y."/>
            <person name="Tangrot J."/>
            <person name="Rosling A."/>
        </authorList>
    </citation>
    <scope>NUCLEOTIDE SEQUENCE</scope>
    <source>
        <strain evidence="1">IL203A</strain>
    </source>
</reference>
<keyword evidence="2" id="KW-1185">Reference proteome</keyword>
<proteinExistence type="predicted"/>
<feature type="non-terminal residue" evidence="1">
    <location>
        <position position="105"/>
    </location>
</feature>
<sequence length="105" mass="12043">NYQKERSQIIINTSNVLFRVSKLTFPKNSLKLSNSIILSHHRNFHLTQPTRAPPALPVFLTLFKSANAVLLTRTFSNLFLSFLPYALRKDPTTGKRRTILLFLST</sequence>
<comment type="caution">
    <text evidence="1">The sequence shown here is derived from an EMBL/GenBank/DDBJ whole genome shotgun (WGS) entry which is preliminary data.</text>
</comment>
<feature type="non-terminal residue" evidence="1">
    <location>
        <position position="1"/>
    </location>
</feature>
<evidence type="ECO:0000313" key="1">
    <source>
        <dbReference type="EMBL" id="CAG8769955.1"/>
    </source>
</evidence>
<name>A0ACA9QYR3_9GLOM</name>
<evidence type="ECO:0000313" key="2">
    <source>
        <dbReference type="Proteomes" id="UP000789702"/>
    </source>
</evidence>
<accession>A0ACA9QYR3</accession>
<dbReference type="Proteomes" id="UP000789702">
    <property type="component" value="Unassembled WGS sequence"/>
</dbReference>
<dbReference type="EMBL" id="CAJVPU010056212">
    <property type="protein sequence ID" value="CAG8769955.1"/>
    <property type="molecule type" value="Genomic_DNA"/>
</dbReference>
<gene>
    <name evidence="1" type="ORF">DHETER_LOCUS15768</name>
</gene>
<protein>
    <submittedName>
        <fullName evidence="1">6178_t:CDS:1</fullName>
    </submittedName>
</protein>
<organism evidence="1 2">
    <name type="scientific">Dentiscutata heterogama</name>
    <dbReference type="NCBI Taxonomy" id="1316150"/>
    <lineage>
        <taxon>Eukaryota</taxon>
        <taxon>Fungi</taxon>
        <taxon>Fungi incertae sedis</taxon>
        <taxon>Mucoromycota</taxon>
        <taxon>Glomeromycotina</taxon>
        <taxon>Glomeromycetes</taxon>
        <taxon>Diversisporales</taxon>
        <taxon>Gigasporaceae</taxon>
        <taxon>Dentiscutata</taxon>
    </lineage>
</organism>